<dbReference type="STRING" id="1612202.SAMN05421734_105173"/>
<keyword evidence="2" id="KW-1185">Reference proteome</keyword>
<keyword evidence="1" id="KW-0808">Transferase</keyword>
<dbReference type="PANTHER" id="PTHR34822:SF1">
    <property type="entry name" value="GRPB FAMILY PROTEIN"/>
    <property type="match status" value="1"/>
</dbReference>
<accession>A0A1G6JX93</accession>
<dbReference type="InterPro" id="IPR007344">
    <property type="entry name" value="GrpB/CoaE"/>
</dbReference>
<dbReference type="SUPFAM" id="SSF81301">
    <property type="entry name" value="Nucleotidyltransferase"/>
    <property type="match status" value="1"/>
</dbReference>
<dbReference type="GO" id="GO:0016740">
    <property type="term" value="F:transferase activity"/>
    <property type="evidence" value="ECO:0007669"/>
    <property type="project" value="UniProtKB-KW"/>
</dbReference>
<dbReference type="InterPro" id="IPR043519">
    <property type="entry name" value="NT_sf"/>
</dbReference>
<dbReference type="RefSeq" id="WP_090795651.1">
    <property type="nucleotide sequence ID" value="NZ_FMYI01000005.1"/>
</dbReference>
<dbReference type="EMBL" id="FMYI01000005">
    <property type="protein sequence ID" value="SDC23241.1"/>
    <property type="molecule type" value="Genomic_DNA"/>
</dbReference>
<dbReference type="Proteomes" id="UP000242949">
    <property type="component" value="Unassembled WGS sequence"/>
</dbReference>
<dbReference type="Gene3D" id="3.30.460.10">
    <property type="entry name" value="Beta Polymerase, domain 2"/>
    <property type="match status" value="1"/>
</dbReference>
<organism evidence="1 2">
    <name type="scientific">Pelagirhabdus alkalitolerans</name>
    <dbReference type="NCBI Taxonomy" id="1612202"/>
    <lineage>
        <taxon>Bacteria</taxon>
        <taxon>Bacillati</taxon>
        <taxon>Bacillota</taxon>
        <taxon>Bacilli</taxon>
        <taxon>Bacillales</taxon>
        <taxon>Bacillaceae</taxon>
        <taxon>Pelagirhabdus</taxon>
    </lineage>
</organism>
<gene>
    <name evidence="1" type="ORF">SAMN05421734_105173</name>
</gene>
<name>A0A1G6JX93_9BACI</name>
<dbReference type="AlphaFoldDB" id="A0A1G6JX93"/>
<dbReference type="OrthoDB" id="9799092at2"/>
<evidence type="ECO:0000313" key="2">
    <source>
        <dbReference type="Proteomes" id="UP000242949"/>
    </source>
</evidence>
<proteinExistence type="predicted"/>
<protein>
    <submittedName>
        <fullName evidence="1">GrpB domain, predicted nucleotidyltransferase, UPF0157 family</fullName>
    </submittedName>
</protein>
<dbReference type="Pfam" id="PF04229">
    <property type="entry name" value="GrpB"/>
    <property type="match status" value="1"/>
</dbReference>
<sequence length="174" mass="20316">MARKVEVCSYDDEWTKRFEDEAKVLKNIFKDELVAVHHIGSTAVPGLKAKPIIDLMPVIRNIERVDLFNEDMERVGYETLGENGLAGRRYFQKGGEQRSHHVHVYQFGSPEIYRHIAFRDYLSAHPEIKTTYGELKEKLAKQFPYDIESYIAGKNDLVSVIEEKACRWFYEEND</sequence>
<dbReference type="PANTHER" id="PTHR34822">
    <property type="entry name" value="GRPB DOMAIN PROTEIN (AFU_ORTHOLOGUE AFUA_1G01530)"/>
    <property type="match status" value="1"/>
</dbReference>
<evidence type="ECO:0000313" key="1">
    <source>
        <dbReference type="EMBL" id="SDC23241.1"/>
    </source>
</evidence>
<reference evidence="2" key="1">
    <citation type="submission" date="2016-09" db="EMBL/GenBank/DDBJ databases">
        <authorList>
            <person name="Varghese N."/>
            <person name="Submissions S."/>
        </authorList>
    </citation>
    <scope>NUCLEOTIDE SEQUENCE [LARGE SCALE GENOMIC DNA]</scope>
    <source>
        <strain evidence="2">S5</strain>
    </source>
</reference>